<gene>
    <name evidence="2" type="ORF">MACK_001805</name>
</gene>
<dbReference type="EMBL" id="CP056070">
    <property type="protein sequence ID" value="UKK00992.2"/>
    <property type="molecule type" value="Genomic_DNA"/>
</dbReference>
<evidence type="ECO:0000256" key="1">
    <source>
        <dbReference type="SAM" id="MobiDB-lite"/>
    </source>
</evidence>
<protein>
    <submittedName>
        <fullName evidence="2">Uncharacterized protein</fullName>
    </submittedName>
</protein>
<sequence length="884" mass="102476">MNFSQSIFVPVGYGLFYSCKHSETITHRKHLIKNPQLHNDTFKLGYIFDHGRPIGGSCVRSSPVNSSNSLDNSVPESDENHKKDVSLEYLRDSNGKETEKTSETAENDINEDLSNLISSHTELLEKGLPEDNLGKYDWFDDEPVDSSDEELITEYYESKMPDYKSIYKHLDPVGIKNYVPDTPKSDFCLGNVYEVGESLIDDDKNSNTYTREEIVAKSTKHKYEHIMNKIVCDENTTREEFREQVDRLEKEYDENVKKKLESIKQQKQLEGEEAPKDVAKEEEEFVENYEGVNEFDFGKDFVRDSKDVAIEDDMCRFFLEVPLRNWVKDEVDAYQTSLKKLEKSQKYYTPMEEERFVTDIRTIFKESPMTTLGIFDNEQVNIDEDQLDQSDEMDFNDLYKVPKEKIKGLYVKEYKHNDLLNDIDKYENSEYPQIIESISVRDENQPIFVLDSQKRSLDKKSRDKEALKGEDISGSMLKGKLRVYMGVPKILIKFEELDSVTINDYVAFKRSYDICTGKVIERIPLHDEYHTATVILPNQAGYTDQNIRYLADELAINTKGLVFVPDIPVIDNKEWYFSLLNRLLKLIQSVYKVDRVCLMGLGEQGNLLLNYVENSMDKTISQYQTAYSNSCKATKDTQQANAEVSSNSTDGDNNNSGDINRLKMRNKDEMSEFLEKFSTKRVQELIGRQSIPLIDELLDGLNNIKLSQSHKTAMKEKDTNIIKPVSRLLQSIVLYDTCNIDFERLINLSVPTIVIQSNRTKLIDRVLTSDSPGFLKQKDKKVYDPMFKGVDMFDYTVSDPPEKLKTMIKRETGFRYVPSEHNVKMEAEQYYITSFHKGIDIMLYIFKKASPHFYMKKPNSPKSEYNAIKDSIVCCAQWILSWSY</sequence>
<accession>A0A976QUH7</accession>
<organism evidence="2 3">
    <name type="scientific">Theileria orientalis</name>
    <dbReference type="NCBI Taxonomy" id="68886"/>
    <lineage>
        <taxon>Eukaryota</taxon>
        <taxon>Sar</taxon>
        <taxon>Alveolata</taxon>
        <taxon>Apicomplexa</taxon>
        <taxon>Aconoidasida</taxon>
        <taxon>Piroplasmida</taxon>
        <taxon>Theileriidae</taxon>
        <taxon>Theileria</taxon>
    </lineage>
</organism>
<feature type="region of interest" description="Disordered" evidence="1">
    <location>
        <begin position="638"/>
        <end position="660"/>
    </location>
</feature>
<dbReference type="AlphaFoldDB" id="A0A976QUH7"/>
<feature type="region of interest" description="Disordered" evidence="1">
    <location>
        <begin position="59"/>
        <end position="110"/>
    </location>
</feature>
<feature type="compositionally biased region" description="Low complexity" evidence="1">
    <location>
        <begin position="645"/>
        <end position="658"/>
    </location>
</feature>
<proteinExistence type="predicted"/>
<evidence type="ECO:0000313" key="2">
    <source>
        <dbReference type="EMBL" id="UKK00992.2"/>
    </source>
</evidence>
<feature type="compositionally biased region" description="Polar residues" evidence="1">
    <location>
        <begin position="59"/>
        <end position="75"/>
    </location>
</feature>
<evidence type="ECO:0000313" key="3">
    <source>
        <dbReference type="Proteomes" id="UP000244811"/>
    </source>
</evidence>
<reference evidence="2" key="1">
    <citation type="submission" date="2022-07" db="EMBL/GenBank/DDBJ databases">
        <title>Evaluation of T. orientalis genome assembly methods using nanopore sequencing and analysis of variation between genomes.</title>
        <authorList>
            <person name="Yam J."/>
            <person name="Micallef M.L."/>
            <person name="Liu M."/>
            <person name="Djordjevic S.P."/>
            <person name="Bogema D.R."/>
            <person name="Jenkins C."/>
        </authorList>
    </citation>
    <scope>NUCLEOTIDE SEQUENCE</scope>
    <source>
        <strain evidence="2">Goon Nure</strain>
    </source>
</reference>
<dbReference type="Proteomes" id="UP000244811">
    <property type="component" value="Chromosome 3"/>
</dbReference>
<name>A0A976QUH7_THEOR</name>
<feature type="compositionally biased region" description="Basic and acidic residues" evidence="1">
    <location>
        <begin position="78"/>
        <end position="103"/>
    </location>
</feature>